<dbReference type="Gramene" id="mRNA:HanXRQr2_Chr02g0052941">
    <property type="protein sequence ID" value="CDS:HanXRQr2_Chr02g0052941.1"/>
    <property type="gene ID" value="HanXRQr2_Chr02g0052941"/>
</dbReference>
<feature type="region of interest" description="Disordered" evidence="1">
    <location>
        <begin position="222"/>
        <end position="267"/>
    </location>
</feature>
<keyword evidence="3" id="KW-1185">Reference proteome</keyword>
<feature type="region of interest" description="Disordered" evidence="1">
    <location>
        <begin position="17"/>
        <end position="69"/>
    </location>
</feature>
<organism evidence="2 3">
    <name type="scientific">Helianthus annuus</name>
    <name type="common">Common sunflower</name>
    <dbReference type="NCBI Taxonomy" id="4232"/>
    <lineage>
        <taxon>Eukaryota</taxon>
        <taxon>Viridiplantae</taxon>
        <taxon>Streptophyta</taxon>
        <taxon>Embryophyta</taxon>
        <taxon>Tracheophyta</taxon>
        <taxon>Spermatophyta</taxon>
        <taxon>Magnoliopsida</taxon>
        <taxon>eudicotyledons</taxon>
        <taxon>Gunneridae</taxon>
        <taxon>Pentapetalae</taxon>
        <taxon>asterids</taxon>
        <taxon>campanulids</taxon>
        <taxon>Asterales</taxon>
        <taxon>Asteraceae</taxon>
        <taxon>Asteroideae</taxon>
        <taxon>Heliantheae alliance</taxon>
        <taxon>Heliantheae</taxon>
        <taxon>Helianthus</taxon>
    </lineage>
</organism>
<dbReference type="EMBL" id="MNCJ02000317">
    <property type="protein sequence ID" value="KAF5817433.1"/>
    <property type="molecule type" value="Genomic_DNA"/>
</dbReference>
<reference evidence="2" key="1">
    <citation type="journal article" date="2017" name="Nature">
        <title>The sunflower genome provides insights into oil metabolism, flowering and Asterid evolution.</title>
        <authorList>
            <person name="Badouin H."/>
            <person name="Gouzy J."/>
            <person name="Grassa C.J."/>
            <person name="Murat F."/>
            <person name="Staton S.E."/>
            <person name="Cottret L."/>
            <person name="Lelandais-Briere C."/>
            <person name="Owens G.L."/>
            <person name="Carrere S."/>
            <person name="Mayjonade B."/>
            <person name="Legrand L."/>
            <person name="Gill N."/>
            <person name="Kane N.C."/>
            <person name="Bowers J.E."/>
            <person name="Hubner S."/>
            <person name="Bellec A."/>
            <person name="Berard A."/>
            <person name="Berges H."/>
            <person name="Blanchet N."/>
            <person name="Boniface M.C."/>
            <person name="Brunel D."/>
            <person name="Catrice O."/>
            <person name="Chaidir N."/>
            <person name="Claudel C."/>
            <person name="Donnadieu C."/>
            <person name="Faraut T."/>
            <person name="Fievet G."/>
            <person name="Helmstetter N."/>
            <person name="King M."/>
            <person name="Knapp S.J."/>
            <person name="Lai Z."/>
            <person name="Le Paslier M.C."/>
            <person name="Lippi Y."/>
            <person name="Lorenzon L."/>
            <person name="Mandel J.R."/>
            <person name="Marage G."/>
            <person name="Marchand G."/>
            <person name="Marquand E."/>
            <person name="Bret-Mestries E."/>
            <person name="Morien E."/>
            <person name="Nambeesan S."/>
            <person name="Nguyen T."/>
            <person name="Pegot-Espagnet P."/>
            <person name="Pouilly N."/>
            <person name="Raftis F."/>
            <person name="Sallet E."/>
            <person name="Schiex T."/>
            <person name="Thomas J."/>
            <person name="Vandecasteele C."/>
            <person name="Vares D."/>
            <person name="Vear F."/>
            <person name="Vautrin S."/>
            <person name="Crespi M."/>
            <person name="Mangin B."/>
            <person name="Burke J.M."/>
            <person name="Salse J."/>
            <person name="Munos S."/>
            <person name="Vincourt P."/>
            <person name="Rieseberg L.H."/>
            <person name="Langlade N.B."/>
        </authorList>
    </citation>
    <scope>NUCLEOTIDE SEQUENCE</scope>
    <source>
        <tissue evidence="2">Leaves</tissue>
    </source>
</reference>
<gene>
    <name evidence="2" type="ORF">HanXRQr2_Chr02g0052941</name>
</gene>
<evidence type="ECO:0000256" key="1">
    <source>
        <dbReference type="SAM" id="MobiDB-lite"/>
    </source>
</evidence>
<dbReference type="Proteomes" id="UP000215914">
    <property type="component" value="Unassembled WGS sequence"/>
</dbReference>
<name>A0A9K3P029_HELAN</name>
<feature type="compositionally biased region" description="Low complexity" evidence="1">
    <location>
        <begin position="222"/>
        <end position="255"/>
    </location>
</feature>
<comment type="caution">
    <text evidence="2">The sequence shown here is derived from an EMBL/GenBank/DDBJ whole genome shotgun (WGS) entry which is preliminary data.</text>
</comment>
<evidence type="ECO:0000313" key="3">
    <source>
        <dbReference type="Proteomes" id="UP000215914"/>
    </source>
</evidence>
<evidence type="ECO:0000313" key="2">
    <source>
        <dbReference type="EMBL" id="KAF5817433.1"/>
    </source>
</evidence>
<protein>
    <submittedName>
        <fullName evidence="2">Uncharacterized protein</fullName>
    </submittedName>
</protein>
<accession>A0A9K3P029</accession>
<sequence length="468" mass="51131">MRTTSEVVLPTGTLKRLSSVEERSPQYQEQGASMNEFWDSVPKSCIGTTTAGGDSDDPSNSGDDSKYQELTRRVENLENSVAEIKDMVQQLLKAQKAQSTAAPAQAPAQPAPAANELWNMLQPLLERQKQMADQQHDIHVQKLTNMVESRFKGTQADIKAIKAHIQSASGKIPPTVLFMNEPFPDNAKKGKKIKWKKKGINDGIYIEPEKNSQTKAAVLTHTTPPHTTTTTATPSSSSSSVITAPKPNSPSKTATPPSPPAKKQKTADVTTSAVITTVVETPVVSTAVSQSLITTQTTAITTPAQKQKTSADISVVVMTTAVGTPVVSSTVSQPSTTALTIPTSQPKSLSSTKLYTRKRKVTQATEDKYDPNAAKYPMELEAVKSEMRQFYTEDDPSNRRFPSPIGFIVPEDIDEYLELKARQAKIRAKIECEGQSDEAISEKLEFLLTKVKQMEDFAHELSKEKVDQ</sequence>
<reference evidence="2" key="2">
    <citation type="submission" date="2020-06" db="EMBL/GenBank/DDBJ databases">
        <title>Helianthus annuus Genome sequencing and assembly Release 2.</title>
        <authorList>
            <person name="Gouzy J."/>
            <person name="Langlade N."/>
            <person name="Munos S."/>
        </authorList>
    </citation>
    <scope>NUCLEOTIDE SEQUENCE</scope>
    <source>
        <tissue evidence="2">Leaves</tissue>
    </source>
</reference>
<dbReference type="AlphaFoldDB" id="A0A9K3P029"/>
<proteinExistence type="predicted"/>